<feature type="non-terminal residue" evidence="2">
    <location>
        <position position="136"/>
    </location>
</feature>
<protein>
    <submittedName>
        <fullName evidence="2">Acetyl-CoA synthase subunit gamma</fullName>
    </submittedName>
</protein>
<gene>
    <name evidence="2" type="ORF">GNF68_16805</name>
</gene>
<evidence type="ECO:0000313" key="2">
    <source>
        <dbReference type="EMBL" id="MDZ4910644.1"/>
    </source>
</evidence>
<dbReference type="EMBL" id="WNUI01000553">
    <property type="protein sequence ID" value="MDZ4910644.1"/>
    <property type="molecule type" value="Genomic_DNA"/>
</dbReference>
<dbReference type="PANTHER" id="PTHR36214">
    <property type="match status" value="1"/>
</dbReference>
<dbReference type="InterPro" id="IPR051069">
    <property type="entry name" value="ACDS_complex_subunit"/>
</dbReference>
<organism evidence="2 3">
    <name type="scientific">Clostridium perfringens</name>
    <dbReference type="NCBI Taxonomy" id="1502"/>
    <lineage>
        <taxon>Bacteria</taxon>
        <taxon>Bacillati</taxon>
        <taxon>Bacillota</taxon>
        <taxon>Clostridia</taxon>
        <taxon>Eubacteriales</taxon>
        <taxon>Clostridiaceae</taxon>
        <taxon>Clostridium</taxon>
    </lineage>
</organism>
<name>A0AAW9I6C6_CLOPF</name>
<dbReference type="Gene3D" id="3.20.20.20">
    <property type="entry name" value="Dihydropteroate synthase-like"/>
    <property type="match status" value="1"/>
</dbReference>
<sequence length="136" mass="14906">EFACVTYSDNKENFLNIINKLKSETSVAFILNVDDAEVAKEAVAALAGLKPVVVGATKDNYQAMIDVVKGDNLALGLKATSLEELYETTELVQKAGYKELILDVTGETVKDTYVNAVQVRRIALKEQDRTFGYPSI</sequence>
<proteinExistence type="predicted"/>
<dbReference type="SUPFAM" id="SSF51717">
    <property type="entry name" value="Dihydropteroate synthetase-like"/>
    <property type="match status" value="1"/>
</dbReference>
<dbReference type="Pfam" id="PF03599">
    <property type="entry name" value="CdhD"/>
    <property type="match status" value="1"/>
</dbReference>
<dbReference type="Proteomes" id="UP001288778">
    <property type="component" value="Unassembled WGS sequence"/>
</dbReference>
<accession>A0AAW9I6C6</accession>
<reference evidence="2" key="1">
    <citation type="submission" date="2019-11" db="EMBL/GenBank/DDBJ databases">
        <title>Characterization of Clostridium perfringens isolates from swine manure treated agricultural soils.</title>
        <authorList>
            <person name="Wushke S.T."/>
        </authorList>
    </citation>
    <scope>NUCLEOTIDE SEQUENCE</scope>
    <source>
        <strain evidence="2">X94</strain>
    </source>
</reference>
<dbReference type="InterPro" id="IPR011005">
    <property type="entry name" value="Dihydropteroate_synth-like_sf"/>
</dbReference>
<feature type="non-terminal residue" evidence="2">
    <location>
        <position position="1"/>
    </location>
</feature>
<comment type="caution">
    <text evidence="2">The sequence shown here is derived from an EMBL/GenBank/DDBJ whole genome shotgun (WGS) entry which is preliminary data.</text>
</comment>
<evidence type="ECO:0000313" key="3">
    <source>
        <dbReference type="Proteomes" id="UP001288778"/>
    </source>
</evidence>
<evidence type="ECO:0000259" key="1">
    <source>
        <dbReference type="Pfam" id="PF03599"/>
    </source>
</evidence>
<feature type="domain" description="CO dehydrogenase/acetyl-CoA synthase delta subunit TIM barrel" evidence="1">
    <location>
        <begin position="7"/>
        <end position="134"/>
    </location>
</feature>
<dbReference type="AlphaFoldDB" id="A0AAW9I6C6"/>
<dbReference type="PANTHER" id="PTHR36214:SF3">
    <property type="entry name" value="ACETYL-COA DECARBONYLASE_SYNTHASE COMPLEX SUBUNIT GAMMA"/>
    <property type="match status" value="1"/>
</dbReference>
<dbReference type="InterPro" id="IPR016041">
    <property type="entry name" value="Ac-CoA_synth_d_su_TIM-brl"/>
</dbReference>